<evidence type="ECO:0000256" key="8">
    <source>
        <dbReference type="ARBA" id="ARBA00022989"/>
    </source>
</evidence>
<dbReference type="InterPro" id="IPR051045">
    <property type="entry name" value="TonB-dependent_transducer"/>
</dbReference>
<dbReference type="GO" id="GO:0005886">
    <property type="term" value="C:plasma membrane"/>
    <property type="evidence" value="ECO:0007669"/>
    <property type="project" value="UniProtKB-SubCell"/>
</dbReference>
<name>A0A7S7SLF5_PALFE</name>
<dbReference type="SUPFAM" id="SSF74653">
    <property type="entry name" value="TolA/TonB C-terminal domain"/>
    <property type="match status" value="1"/>
</dbReference>
<evidence type="ECO:0000256" key="4">
    <source>
        <dbReference type="ARBA" id="ARBA00022475"/>
    </source>
</evidence>
<keyword evidence="7" id="KW-0653">Protein transport</keyword>
<comment type="subcellular location">
    <subcellularLocation>
        <location evidence="1">Cell inner membrane</location>
        <topology evidence="1">Single-pass membrane protein</topology>
        <orientation evidence="1">Periplasmic side</orientation>
    </subcellularLocation>
</comment>
<accession>A0A7S7SLF5</accession>
<dbReference type="Pfam" id="PF03544">
    <property type="entry name" value="TonB_C"/>
    <property type="match status" value="1"/>
</dbReference>
<evidence type="ECO:0000256" key="6">
    <source>
        <dbReference type="ARBA" id="ARBA00022692"/>
    </source>
</evidence>
<keyword evidence="5" id="KW-0997">Cell inner membrane</keyword>
<evidence type="ECO:0000256" key="2">
    <source>
        <dbReference type="ARBA" id="ARBA00006555"/>
    </source>
</evidence>
<dbReference type="PANTHER" id="PTHR33446">
    <property type="entry name" value="PROTEIN TONB-RELATED"/>
    <property type="match status" value="1"/>
</dbReference>
<protein>
    <submittedName>
        <fullName evidence="11">Energy transducer TonB</fullName>
    </submittedName>
</protein>
<reference evidence="11 12" key="1">
    <citation type="submission" date="2020-10" db="EMBL/GenBank/DDBJ databases">
        <title>Complete genome sequence of Paludibaculum fermentans P105T, a facultatively anaerobic acidobacterium capable of dissimilatory Fe(III) reduction.</title>
        <authorList>
            <person name="Dedysh S.N."/>
            <person name="Beletsky A.V."/>
            <person name="Kulichevskaya I.S."/>
            <person name="Mardanov A.V."/>
            <person name="Ravin N.V."/>
        </authorList>
    </citation>
    <scope>NUCLEOTIDE SEQUENCE [LARGE SCALE GENOMIC DNA]</scope>
    <source>
        <strain evidence="11 12">P105</strain>
    </source>
</reference>
<dbReference type="NCBIfam" id="TIGR01352">
    <property type="entry name" value="tonB_Cterm"/>
    <property type="match status" value="1"/>
</dbReference>
<dbReference type="Gene3D" id="3.30.1150.10">
    <property type="match status" value="1"/>
</dbReference>
<dbReference type="EMBL" id="CP063849">
    <property type="protein sequence ID" value="QOY89319.1"/>
    <property type="molecule type" value="Genomic_DNA"/>
</dbReference>
<dbReference type="AlphaFoldDB" id="A0A7S7SLF5"/>
<evidence type="ECO:0000313" key="11">
    <source>
        <dbReference type="EMBL" id="QOY89319.1"/>
    </source>
</evidence>
<dbReference type="Proteomes" id="UP000593892">
    <property type="component" value="Chromosome"/>
</dbReference>
<sequence>MLPPLAVTARPVQVAELHSRDPLRGPSQLLSIALHVGVVALLFTVGSSRQMQQAVKSFVPVVAPYWPPDLMPRTPQHDTLAGGGGGAGSTLPASVGRLARAAPRQFVPPSAEHNNPAPRLLMEATILAAPDAELPKIVLPNFGDPFSKATIPSDGRGRYGGIGDGDHNGVGPSHGPGYGPGPDPFGGTVARVGTGGVSAPVPIFRVEPEYSEEARKAKFQGAVRLAIIVDEVGRTVDVKVVRPLGMGLDEKAMEAVRKWRFRPGLKNGRPIPVEAQIVVTFQLL</sequence>
<dbReference type="InterPro" id="IPR037682">
    <property type="entry name" value="TonB_C"/>
</dbReference>
<evidence type="ECO:0000256" key="9">
    <source>
        <dbReference type="ARBA" id="ARBA00023136"/>
    </source>
</evidence>
<keyword evidence="9" id="KW-0472">Membrane</keyword>
<evidence type="ECO:0000256" key="5">
    <source>
        <dbReference type="ARBA" id="ARBA00022519"/>
    </source>
</evidence>
<dbReference type="KEGG" id="pfer:IRI77_05010"/>
<organism evidence="11 12">
    <name type="scientific">Paludibaculum fermentans</name>
    <dbReference type="NCBI Taxonomy" id="1473598"/>
    <lineage>
        <taxon>Bacteria</taxon>
        <taxon>Pseudomonadati</taxon>
        <taxon>Acidobacteriota</taxon>
        <taxon>Terriglobia</taxon>
        <taxon>Bryobacterales</taxon>
        <taxon>Bryobacteraceae</taxon>
        <taxon>Paludibaculum</taxon>
    </lineage>
</organism>
<dbReference type="PROSITE" id="PS52015">
    <property type="entry name" value="TONB_CTD"/>
    <property type="match status" value="1"/>
</dbReference>
<proteinExistence type="inferred from homology"/>
<dbReference type="GO" id="GO:0055085">
    <property type="term" value="P:transmembrane transport"/>
    <property type="evidence" value="ECO:0007669"/>
    <property type="project" value="InterPro"/>
</dbReference>
<evidence type="ECO:0000256" key="1">
    <source>
        <dbReference type="ARBA" id="ARBA00004383"/>
    </source>
</evidence>
<gene>
    <name evidence="11" type="ORF">IRI77_05010</name>
</gene>
<keyword evidence="4" id="KW-1003">Cell membrane</keyword>
<dbReference type="GO" id="GO:0015031">
    <property type="term" value="P:protein transport"/>
    <property type="evidence" value="ECO:0007669"/>
    <property type="project" value="UniProtKB-KW"/>
</dbReference>
<evidence type="ECO:0000259" key="10">
    <source>
        <dbReference type="PROSITE" id="PS52015"/>
    </source>
</evidence>
<dbReference type="InterPro" id="IPR006260">
    <property type="entry name" value="TonB/TolA_C"/>
</dbReference>
<evidence type="ECO:0000256" key="3">
    <source>
        <dbReference type="ARBA" id="ARBA00022448"/>
    </source>
</evidence>
<dbReference type="RefSeq" id="WP_194450981.1">
    <property type="nucleotide sequence ID" value="NZ_CP063849.1"/>
</dbReference>
<feature type="domain" description="TonB C-terminal" evidence="10">
    <location>
        <begin position="195"/>
        <end position="284"/>
    </location>
</feature>
<comment type="similarity">
    <text evidence="2">Belongs to the TonB family.</text>
</comment>
<keyword evidence="3" id="KW-0813">Transport</keyword>
<evidence type="ECO:0000313" key="12">
    <source>
        <dbReference type="Proteomes" id="UP000593892"/>
    </source>
</evidence>
<evidence type="ECO:0000256" key="7">
    <source>
        <dbReference type="ARBA" id="ARBA00022927"/>
    </source>
</evidence>
<keyword evidence="12" id="KW-1185">Reference proteome</keyword>
<keyword evidence="8" id="KW-1133">Transmembrane helix</keyword>
<keyword evidence="6" id="KW-0812">Transmembrane</keyword>